<name>K0TA30_THAOC</name>
<feature type="compositionally biased region" description="Basic and acidic residues" evidence="1">
    <location>
        <begin position="43"/>
        <end position="76"/>
    </location>
</feature>
<evidence type="ECO:0000313" key="2">
    <source>
        <dbReference type="EMBL" id="EJK70221.1"/>
    </source>
</evidence>
<feature type="region of interest" description="Disordered" evidence="1">
    <location>
        <begin position="17"/>
        <end position="124"/>
    </location>
</feature>
<feature type="compositionally biased region" description="Basic and acidic residues" evidence="1">
    <location>
        <begin position="110"/>
        <end position="124"/>
    </location>
</feature>
<organism evidence="2 3">
    <name type="scientific">Thalassiosira oceanica</name>
    <name type="common">Marine diatom</name>
    <dbReference type="NCBI Taxonomy" id="159749"/>
    <lineage>
        <taxon>Eukaryota</taxon>
        <taxon>Sar</taxon>
        <taxon>Stramenopiles</taxon>
        <taxon>Ochrophyta</taxon>
        <taxon>Bacillariophyta</taxon>
        <taxon>Coscinodiscophyceae</taxon>
        <taxon>Thalassiosirophycidae</taxon>
        <taxon>Thalassiosirales</taxon>
        <taxon>Thalassiosiraceae</taxon>
        <taxon>Thalassiosira</taxon>
    </lineage>
</organism>
<sequence length="329" mass="37748">MLTSIARRPGTLFYVPGIETIPTTHPDVVSQQEDEQEEPVIFVKREAMKRNVDDGRTDEQKQDTSKRDNIRARESAQKSPGKQPEAQTGVIDEKRRIDSANVDAFQGSPRDQDQRDEVVPEDSTKLTADQLERLRLSIDIHDLYKYKDHRRQAKCDDSSNIVSFVKHRFIVVSKVCSLTFVPKFKKHRRPANCDEDTEEGTRLMIEDLERLRMSNDIHDLYKFKNNHRPANCSIQEDNLGSGGDELGANVAGNQAHEKVIRGHQPVQRDDNSKTDELGRGVNSKRRRIYAANVDAKLWNVKFPYDKIADNQRDRNATEVKYVFGMETSL</sequence>
<evidence type="ECO:0000313" key="3">
    <source>
        <dbReference type="Proteomes" id="UP000266841"/>
    </source>
</evidence>
<accession>K0TA30</accession>
<gene>
    <name evidence="2" type="ORF">THAOC_08437</name>
</gene>
<dbReference type="EMBL" id="AGNL01008858">
    <property type="protein sequence ID" value="EJK70221.1"/>
    <property type="molecule type" value="Genomic_DNA"/>
</dbReference>
<protein>
    <submittedName>
        <fullName evidence="2">Uncharacterized protein</fullName>
    </submittedName>
</protein>
<evidence type="ECO:0000256" key="1">
    <source>
        <dbReference type="SAM" id="MobiDB-lite"/>
    </source>
</evidence>
<proteinExistence type="predicted"/>
<dbReference type="AlphaFoldDB" id="K0TA30"/>
<keyword evidence="3" id="KW-1185">Reference proteome</keyword>
<comment type="caution">
    <text evidence="2">The sequence shown here is derived from an EMBL/GenBank/DDBJ whole genome shotgun (WGS) entry which is preliminary data.</text>
</comment>
<dbReference type="Proteomes" id="UP000266841">
    <property type="component" value="Unassembled WGS sequence"/>
</dbReference>
<reference evidence="2 3" key="1">
    <citation type="journal article" date="2012" name="Genome Biol.">
        <title>Genome and low-iron response of an oceanic diatom adapted to chronic iron limitation.</title>
        <authorList>
            <person name="Lommer M."/>
            <person name="Specht M."/>
            <person name="Roy A.S."/>
            <person name="Kraemer L."/>
            <person name="Andreson R."/>
            <person name="Gutowska M.A."/>
            <person name="Wolf J."/>
            <person name="Bergner S.V."/>
            <person name="Schilhabel M.B."/>
            <person name="Klostermeier U.C."/>
            <person name="Beiko R.G."/>
            <person name="Rosenstiel P."/>
            <person name="Hippler M."/>
            <person name="Laroche J."/>
        </authorList>
    </citation>
    <scope>NUCLEOTIDE SEQUENCE [LARGE SCALE GENOMIC DNA]</scope>
    <source>
        <strain evidence="2 3">CCMP1005</strain>
    </source>
</reference>